<keyword evidence="1" id="KW-0862">Zinc</keyword>
<dbReference type="PANTHER" id="PTHR22938">
    <property type="entry name" value="ZINC FINGER PROTEIN 598"/>
    <property type="match status" value="1"/>
</dbReference>
<dbReference type="GO" id="GO:0016567">
    <property type="term" value="P:protein ubiquitination"/>
    <property type="evidence" value="ECO:0007669"/>
    <property type="project" value="TreeGrafter"/>
</dbReference>
<dbReference type="GO" id="GO:0043022">
    <property type="term" value="F:ribosome binding"/>
    <property type="evidence" value="ECO:0007669"/>
    <property type="project" value="TreeGrafter"/>
</dbReference>
<protein>
    <recommendedName>
        <fullName evidence="2">RING-type domain-containing protein</fullName>
    </recommendedName>
</protein>
<dbReference type="GO" id="GO:0008270">
    <property type="term" value="F:zinc ion binding"/>
    <property type="evidence" value="ECO:0007669"/>
    <property type="project" value="UniProtKB-KW"/>
</dbReference>
<dbReference type="InterPro" id="IPR001841">
    <property type="entry name" value="Znf_RING"/>
</dbReference>
<dbReference type="EMBL" id="LT934111">
    <property type="protein sequence ID" value="VAH03831.1"/>
    <property type="molecule type" value="Genomic_DNA"/>
</dbReference>
<dbReference type="Pfam" id="PF13920">
    <property type="entry name" value="zf-C3HC4_3"/>
    <property type="match status" value="1"/>
</dbReference>
<evidence type="ECO:0000259" key="2">
    <source>
        <dbReference type="PROSITE" id="PS50089"/>
    </source>
</evidence>
<keyword evidence="1" id="KW-0479">Metal-binding</keyword>
<accession>A0A9R0UWL6</accession>
<evidence type="ECO:0000313" key="3">
    <source>
        <dbReference type="EMBL" id="VAH03831.1"/>
    </source>
</evidence>
<dbReference type="Gramene" id="TRITD1Av1G084790.1">
    <property type="protein sequence ID" value="TRITD1Av1G084790.1"/>
    <property type="gene ID" value="TRITD1Av1G084790"/>
</dbReference>
<proteinExistence type="predicted"/>
<dbReference type="GO" id="GO:0072344">
    <property type="term" value="P:rescue of stalled ribosome"/>
    <property type="evidence" value="ECO:0007669"/>
    <property type="project" value="InterPro"/>
</dbReference>
<keyword evidence="4" id="KW-1185">Reference proteome</keyword>
<gene>
    <name evidence="3" type="ORF">TRITD_1Av1G084790</name>
</gene>
<name>A0A9R0UWL6_TRITD</name>
<reference evidence="3 4" key="1">
    <citation type="submission" date="2017-09" db="EMBL/GenBank/DDBJ databases">
        <authorList>
            <consortium name="International Durum Wheat Genome Sequencing Consortium (IDWGSC)"/>
            <person name="Milanesi L."/>
        </authorList>
    </citation>
    <scope>NUCLEOTIDE SEQUENCE [LARGE SCALE GENOMIC DNA]</scope>
    <source>
        <strain evidence="4">cv. Svevo</strain>
    </source>
</reference>
<evidence type="ECO:0000256" key="1">
    <source>
        <dbReference type="PROSITE-ProRule" id="PRU00175"/>
    </source>
</evidence>
<dbReference type="Gene3D" id="3.30.40.10">
    <property type="entry name" value="Zinc/RING finger domain, C3HC4 (zinc finger)"/>
    <property type="match status" value="1"/>
</dbReference>
<dbReference type="AlphaFoldDB" id="A0A9R0UWL6"/>
<dbReference type="Proteomes" id="UP000324705">
    <property type="component" value="Chromosome 1A"/>
</dbReference>
<evidence type="ECO:0000313" key="4">
    <source>
        <dbReference type="Proteomes" id="UP000324705"/>
    </source>
</evidence>
<dbReference type="PANTHER" id="PTHR22938:SF19">
    <property type="entry name" value="RING-TYPE E3 UBIQUITIN TRANSFERASE"/>
    <property type="match status" value="1"/>
</dbReference>
<keyword evidence="1" id="KW-0863">Zinc-finger</keyword>
<feature type="domain" description="RING-type" evidence="2">
    <location>
        <begin position="5"/>
        <end position="46"/>
    </location>
</feature>
<dbReference type="PROSITE" id="PS50089">
    <property type="entry name" value="ZF_RING_2"/>
    <property type="match status" value="1"/>
</dbReference>
<dbReference type="InterPro" id="IPR044288">
    <property type="entry name" value="ZNF598/HEL2"/>
</dbReference>
<dbReference type="GO" id="GO:0061630">
    <property type="term" value="F:ubiquitin protein ligase activity"/>
    <property type="evidence" value="ECO:0007669"/>
    <property type="project" value="InterPro"/>
</dbReference>
<organism evidence="3 4">
    <name type="scientific">Triticum turgidum subsp. durum</name>
    <name type="common">Durum wheat</name>
    <name type="synonym">Triticum durum</name>
    <dbReference type="NCBI Taxonomy" id="4567"/>
    <lineage>
        <taxon>Eukaryota</taxon>
        <taxon>Viridiplantae</taxon>
        <taxon>Streptophyta</taxon>
        <taxon>Embryophyta</taxon>
        <taxon>Tracheophyta</taxon>
        <taxon>Spermatophyta</taxon>
        <taxon>Magnoliopsida</taxon>
        <taxon>Liliopsida</taxon>
        <taxon>Poales</taxon>
        <taxon>Poaceae</taxon>
        <taxon>BOP clade</taxon>
        <taxon>Pooideae</taxon>
        <taxon>Triticodae</taxon>
        <taxon>Triticeae</taxon>
        <taxon>Triticinae</taxon>
        <taxon>Triticum</taxon>
    </lineage>
</organism>
<dbReference type="InterPro" id="IPR013083">
    <property type="entry name" value="Znf_RING/FYVE/PHD"/>
</dbReference>
<sequence>MDDSCAVCADALEWVAYGPCGHREVCSTCVVRLRFVLEDSLCCICKTDCPSVFVTKAMGDYTKVISDFSVLPTEANEGNVGEYWYHEDTKAYFDDADHYKMIRAMCRLSCSVCDKAEDQVGQAAQAKRRSRFKSIDQLKGHLFHQHRLYMCNLCLEGRKVFICEQKLYTRAQLAQHTKTGDSEVDGSEIERSGFAGHPMCEFCKYPLYGDNELYTHMSREHYSCHICQSSILGSMIISGTMMI</sequence>